<protein>
    <submittedName>
        <fullName evidence="4">Branched-chain amino acid transport system substrate-binding protein</fullName>
    </submittedName>
</protein>
<dbReference type="SUPFAM" id="SSF53822">
    <property type="entry name" value="Periplasmic binding protein-like I"/>
    <property type="match status" value="1"/>
</dbReference>
<feature type="domain" description="Leucine-binding protein" evidence="3">
    <location>
        <begin position="52"/>
        <end position="278"/>
    </location>
</feature>
<evidence type="ECO:0000313" key="5">
    <source>
        <dbReference type="Proteomes" id="UP000698222"/>
    </source>
</evidence>
<reference evidence="4 5" key="1">
    <citation type="submission" date="2021-03" db="EMBL/GenBank/DDBJ databases">
        <title>Sequencing the genomes of 1000 actinobacteria strains.</title>
        <authorList>
            <person name="Klenk H.-P."/>
        </authorList>
    </citation>
    <scope>NUCLEOTIDE SEQUENCE [LARGE SCALE GENOMIC DNA]</scope>
    <source>
        <strain evidence="4 5">DSM 14564</strain>
    </source>
</reference>
<dbReference type="InterPro" id="IPR028081">
    <property type="entry name" value="Leu-bd"/>
</dbReference>
<dbReference type="Proteomes" id="UP000698222">
    <property type="component" value="Unassembled WGS sequence"/>
</dbReference>
<comment type="caution">
    <text evidence="4">The sequence shown here is derived from an EMBL/GenBank/DDBJ whole genome shotgun (WGS) entry which is preliminary data.</text>
</comment>
<evidence type="ECO:0000313" key="4">
    <source>
        <dbReference type="EMBL" id="MBP2407234.1"/>
    </source>
</evidence>
<proteinExistence type="inferred from homology"/>
<dbReference type="Gene3D" id="3.40.50.2300">
    <property type="match status" value="2"/>
</dbReference>
<dbReference type="EMBL" id="JAGIOC010000001">
    <property type="protein sequence ID" value="MBP2407234.1"/>
    <property type="molecule type" value="Genomic_DNA"/>
</dbReference>
<dbReference type="RefSeq" id="WP_209886136.1">
    <property type="nucleotide sequence ID" value="NZ_BAAAJV010000026.1"/>
</dbReference>
<gene>
    <name evidence="4" type="ORF">JOF44_000137</name>
</gene>
<dbReference type="PROSITE" id="PS51318">
    <property type="entry name" value="TAT"/>
    <property type="match status" value="1"/>
</dbReference>
<organism evidence="4 5">
    <name type="scientific">Brachybacterium fresconis</name>
    <dbReference type="NCBI Taxonomy" id="173363"/>
    <lineage>
        <taxon>Bacteria</taxon>
        <taxon>Bacillati</taxon>
        <taxon>Actinomycetota</taxon>
        <taxon>Actinomycetes</taxon>
        <taxon>Micrococcales</taxon>
        <taxon>Dermabacteraceae</taxon>
        <taxon>Brachybacterium</taxon>
    </lineage>
</organism>
<dbReference type="InterPro" id="IPR028082">
    <property type="entry name" value="Peripla_BP_I"/>
</dbReference>
<comment type="similarity">
    <text evidence="1">Belongs to the leucine-binding protein family.</text>
</comment>
<dbReference type="PANTHER" id="PTHR30483:SF6">
    <property type="entry name" value="PERIPLASMIC BINDING PROTEIN OF ABC TRANSPORTER FOR NATURAL AMINO ACIDS"/>
    <property type="match status" value="1"/>
</dbReference>
<accession>A0ABS4YEN2</accession>
<name>A0ABS4YEN2_9MICO</name>
<dbReference type="Pfam" id="PF13458">
    <property type="entry name" value="Peripla_BP_6"/>
    <property type="match status" value="1"/>
</dbReference>
<sequence length="450" mass="46405">MTISRRTLVRGLGAGVLGAGPLSACTGGRRGAPPETTGPTAEALAEPDTALTLGSIGASFGRSAAFETPIGLALGQAMIDVNKRWGGLFGHEVTLLERHVMAEPGEDLTDVIAQFAEAGASTVITSIDEEALVAAIPAFVDAGIAVIDLFTSGMSVRAPEVVSSNMLTRLAPNDVALAALYAEASWAASSDDGPAPGTVALVSEDTAHGHSLHEELGRILDPDGGTVLAEHFYPAGKMGEVAPVVEKILATPPALLVVNGGPEAGPLLSALHEATLDEEGKRPTVEFARRLSPAASVDYSAAELAPESLSAATGYLPGAELTVEHVNMMLNLDADLQRTGYGYSPQAYDAAVLACLAAQDALSVDGVDIAASVARVLTGTEECTSYGDCSSILRTGVQSQDRATVSYRGRMGPLELGPAKDPRTGTLRTFSWNEANERQGAGDEDFETPA</sequence>
<evidence type="ECO:0000259" key="3">
    <source>
        <dbReference type="Pfam" id="PF13458"/>
    </source>
</evidence>
<keyword evidence="2" id="KW-0732">Signal</keyword>
<keyword evidence="5" id="KW-1185">Reference proteome</keyword>
<evidence type="ECO:0000256" key="2">
    <source>
        <dbReference type="ARBA" id="ARBA00022729"/>
    </source>
</evidence>
<evidence type="ECO:0000256" key="1">
    <source>
        <dbReference type="ARBA" id="ARBA00010062"/>
    </source>
</evidence>
<dbReference type="InterPro" id="IPR006311">
    <property type="entry name" value="TAT_signal"/>
</dbReference>
<dbReference type="InterPro" id="IPR051010">
    <property type="entry name" value="BCAA_transport"/>
</dbReference>
<dbReference type="PANTHER" id="PTHR30483">
    <property type="entry name" value="LEUCINE-SPECIFIC-BINDING PROTEIN"/>
    <property type="match status" value="1"/>
</dbReference>